<dbReference type="AlphaFoldDB" id="A0AAF3F6W1"/>
<evidence type="ECO:0000256" key="2">
    <source>
        <dbReference type="ARBA" id="ARBA00004642"/>
    </source>
</evidence>
<evidence type="ECO:0000313" key="21">
    <source>
        <dbReference type="WBParaSite" id="MBELARI_LOCUS20567"/>
    </source>
</evidence>
<comment type="function">
    <text evidence="18">Ubiquitin-protein ligase which is mainly involved pre-mRNA splicing and DNA repair. Required for pre-mRNA splicing as component of the spliceosome.</text>
</comment>
<evidence type="ECO:0000259" key="19">
    <source>
        <dbReference type="SMART" id="SM00504"/>
    </source>
</evidence>
<dbReference type="GO" id="GO:0000974">
    <property type="term" value="C:Prp19 complex"/>
    <property type="evidence" value="ECO:0007669"/>
    <property type="project" value="UniProtKB-UniRule"/>
</dbReference>
<dbReference type="InterPro" id="IPR036322">
    <property type="entry name" value="WD40_repeat_dom_sf"/>
</dbReference>
<keyword evidence="20" id="KW-1185">Reference proteome</keyword>
<dbReference type="InterPro" id="IPR015943">
    <property type="entry name" value="WD40/YVTN_repeat-like_dom_sf"/>
</dbReference>
<dbReference type="GO" id="GO:0005737">
    <property type="term" value="C:cytoplasm"/>
    <property type="evidence" value="ECO:0007669"/>
    <property type="project" value="TreeGrafter"/>
</dbReference>
<evidence type="ECO:0000313" key="20">
    <source>
        <dbReference type="Proteomes" id="UP000887575"/>
    </source>
</evidence>
<dbReference type="GO" id="GO:0006281">
    <property type="term" value="P:DNA repair"/>
    <property type="evidence" value="ECO:0007669"/>
    <property type="project" value="UniProtKB-KW"/>
</dbReference>
<evidence type="ECO:0000256" key="14">
    <source>
        <dbReference type="ARBA" id="ARBA00023187"/>
    </source>
</evidence>
<feature type="repeat" description="WD" evidence="17">
    <location>
        <begin position="378"/>
        <end position="419"/>
    </location>
</feature>
<dbReference type="PRINTS" id="PR00320">
    <property type="entry name" value="GPROTEINBRPT"/>
</dbReference>
<dbReference type="WBParaSite" id="MBELARI_LOCUS2524">
    <property type="protein sequence ID" value="MBELARI_LOCUS2524"/>
    <property type="gene ID" value="MBELARI_LOCUS2524"/>
</dbReference>
<evidence type="ECO:0000256" key="18">
    <source>
        <dbReference type="RuleBase" id="RU367101"/>
    </source>
</evidence>
<comment type="subcellular location">
    <subcellularLocation>
        <location evidence="2">Nucleus</location>
        <location evidence="2">Nucleoplasm</location>
    </subcellularLocation>
</comment>
<evidence type="ECO:0000256" key="8">
    <source>
        <dbReference type="ARBA" id="ARBA00022664"/>
    </source>
</evidence>
<dbReference type="InterPro" id="IPR013915">
    <property type="entry name" value="Prp19_cc"/>
</dbReference>
<evidence type="ECO:0000256" key="4">
    <source>
        <dbReference type="ARBA" id="ARBA00006388"/>
    </source>
</evidence>
<keyword evidence="8 18" id="KW-0507">mRNA processing</keyword>
<dbReference type="FunFam" id="3.30.40.10:FF:000027">
    <property type="entry name" value="Pre-mRNA-processing factor 19, putative"/>
    <property type="match status" value="1"/>
</dbReference>
<dbReference type="GO" id="GO:0061630">
    <property type="term" value="F:ubiquitin protein ligase activity"/>
    <property type="evidence" value="ECO:0007669"/>
    <property type="project" value="UniProtKB-UniRule"/>
</dbReference>
<evidence type="ECO:0000256" key="16">
    <source>
        <dbReference type="ARBA" id="ARBA00023242"/>
    </source>
</evidence>
<reference evidence="21 22" key="1">
    <citation type="submission" date="2024-02" db="UniProtKB">
        <authorList>
            <consortium name="WormBaseParasite"/>
        </authorList>
    </citation>
    <scope>IDENTIFICATION</scope>
</reference>
<dbReference type="EC" id="2.3.2.27" evidence="5 18"/>
<evidence type="ECO:0000256" key="6">
    <source>
        <dbReference type="ARBA" id="ARBA00015618"/>
    </source>
</evidence>
<organism evidence="20 22">
    <name type="scientific">Mesorhabditis belari</name>
    <dbReference type="NCBI Taxonomy" id="2138241"/>
    <lineage>
        <taxon>Eukaryota</taxon>
        <taxon>Metazoa</taxon>
        <taxon>Ecdysozoa</taxon>
        <taxon>Nematoda</taxon>
        <taxon>Chromadorea</taxon>
        <taxon>Rhabditida</taxon>
        <taxon>Rhabditina</taxon>
        <taxon>Rhabditomorpha</taxon>
        <taxon>Rhabditoidea</taxon>
        <taxon>Rhabditidae</taxon>
        <taxon>Mesorhabditinae</taxon>
        <taxon>Mesorhabditis</taxon>
    </lineage>
</organism>
<feature type="repeat" description="WD" evidence="17">
    <location>
        <begin position="348"/>
        <end position="377"/>
    </location>
</feature>
<dbReference type="Proteomes" id="UP000887575">
    <property type="component" value="Unassembled WGS sequence"/>
</dbReference>
<evidence type="ECO:0000256" key="7">
    <source>
        <dbReference type="ARBA" id="ARBA00022574"/>
    </source>
</evidence>
<evidence type="ECO:0000256" key="1">
    <source>
        <dbReference type="ARBA" id="ARBA00000900"/>
    </source>
</evidence>
<keyword evidence="12 18" id="KW-0227">DNA damage</keyword>
<evidence type="ECO:0000256" key="17">
    <source>
        <dbReference type="PROSITE-ProRule" id="PRU00221"/>
    </source>
</evidence>
<accession>A0AAF3F6W1</accession>
<dbReference type="PANTHER" id="PTHR43995">
    <property type="entry name" value="PRE-MRNA-PROCESSING FACTOR 19"/>
    <property type="match status" value="1"/>
</dbReference>
<dbReference type="Gene3D" id="3.30.40.10">
    <property type="entry name" value="Zinc/RING finger domain, C3HC4 (zinc finger)"/>
    <property type="match status" value="1"/>
</dbReference>
<dbReference type="InterPro" id="IPR055340">
    <property type="entry name" value="RING-Ubox_PRP19"/>
</dbReference>
<dbReference type="PANTHER" id="PTHR43995:SF1">
    <property type="entry name" value="PRE-MRNA-PROCESSING FACTOR 19"/>
    <property type="match status" value="1"/>
</dbReference>
<dbReference type="SMART" id="SM00504">
    <property type="entry name" value="Ubox"/>
    <property type="match status" value="1"/>
</dbReference>
<keyword evidence="14 18" id="KW-0508">mRNA splicing</keyword>
<keyword evidence="16 18" id="KW-0539">Nucleus</keyword>
<dbReference type="SUPFAM" id="SSF57850">
    <property type="entry name" value="RING/U-box"/>
    <property type="match status" value="1"/>
</dbReference>
<name>A0AAF3F6W1_9BILA</name>
<comment type="similarity">
    <text evidence="4 18">Belongs to the WD repeat PRP19 family.</text>
</comment>
<dbReference type="InterPro" id="IPR013083">
    <property type="entry name" value="Znf_RING/FYVE/PHD"/>
</dbReference>
<keyword evidence="7 17" id="KW-0853">WD repeat</keyword>
<dbReference type="Pfam" id="PF00400">
    <property type="entry name" value="WD40"/>
    <property type="match status" value="5"/>
</dbReference>
<evidence type="ECO:0000256" key="12">
    <source>
        <dbReference type="ARBA" id="ARBA00022763"/>
    </source>
</evidence>
<evidence type="ECO:0000256" key="13">
    <source>
        <dbReference type="ARBA" id="ARBA00022786"/>
    </source>
</evidence>
<protein>
    <recommendedName>
        <fullName evidence="6 18">Pre-mRNA-processing factor 19</fullName>
        <ecNumber evidence="5 18">2.3.2.27</ecNumber>
    </recommendedName>
</protein>
<dbReference type="InterPro" id="IPR019775">
    <property type="entry name" value="WD40_repeat_CS"/>
</dbReference>
<dbReference type="WBParaSite" id="MBELARI_LOCUS20567">
    <property type="protein sequence ID" value="MBELARI_LOCUS20567"/>
    <property type="gene ID" value="MBELARI_LOCUS20567"/>
</dbReference>
<keyword evidence="11" id="KW-0677">Repeat</keyword>
<evidence type="ECO:0000313" key="22">
    <source>
        <dbReference type="WBParaSite" id="MBELARI_LOCUS2524"/>
    </source>
</evidence>
<keyword evidence="15 18" id="KW-0234">DNA repair</keyword>
<dbReference type="GO" id="GO:0071006">
    <property type="term" value="C:U2-type catalytic step 1 spliceosome"/>
    <property type="evidence" value="ECO:0007669"/>
    <property type="project" value="TreeGrafter"/>
</dbReference>
<evidence type="ECO:0000256" key="9">
    <source>
        <dbReference type="ARBA" id="ARBA00022679"/>
    </source>
</evidence>
<evidence type="ECO:0000256" key="15">
    <source>
        <dbReference type="ARBA" id="ARBA00023204"/>
    </source>
</evidence>
<keyword evidence="13 18" id="KW-0833">Ubl conjugation pathway</keyword>
<keyword evidence="9 18" id="KW-0808">Transferase</keyword>
<dbReference type="PROSITE" id="PS50082">
    <property type="entry name" value="WD_REPEATS_2"/>
    <property type="match status" value="4"/>
</dbReference>
<evidence type="ECO:0000256" key="5">
    <source>
        <dbReference type="ARBA" id="ARBA00012483"/>
    </source>
</evidence>
<dbReference type="InterPro" id="IPR020472">
    <property type="entry name" value="WD40_PAC1"/>
</dbReference>
<dbReference type="GO" id="GO:0005654">
    <property type="term" value="C:nucleoplasm"/>
    <property type="evidence" value="ECO:0007669"/>
    <property type="project" value="UniProtKB-SubCell"/>
</dbReference>
<dbReference type="Gene3D" id="2.130.10.10">
    <property type="entry name" value="YVTN repeat-like/Quinoprotein amine dehydrogenase"/>
    <property type="match status" value="1"/>
</dbReference>
<dbReference type="Pfam" id="PF04564">
    <property type="entry name" value="U-box"/>
    <property type="match status" value="1"/>
</dbReference>
<comment type="subunit">
    <text evidence="18">Homotetramer.</text>
</comment>
<dbReference type="InterPro" id="IPR003613">
    <property type="entry name" value="Ubox_domain"/>
</dbReference>
<dbReference type="CDD" id="cd00200">
    <property type="entry name" value="WD40"/>
    <property type="match status" value="1"/>
</dbReference>
<evidence type="ECO:0000256" key="11">
    <source>
        <dbReference type="ARBA" id="ARBA00022737"/>
    </source>
</evidence>
<dbReference type="InterPro" id="IPR038959">
    <property type="entry name" value="Prp19"/>
</dbReference>
<dbReference type="InterPro" id="IPR001680">
    <property type="entry name" value="WD40_rpt"/>
</dbReference>
<dbReference type="GO" id="GO:0070534">
    <property type="term" value="P:protein K63-linked ubiquitination"/>
    <property type="evidence" value="ECO:0007669"/>
    <property type="project" value="UniProtKB-UniRule"/>
</dbReference>
<proteinExistence type="inferred from homology"/>
<dbReference type="PROSITE" id="PS00678">
    <property type="entry name" value="WD_REPEATS_1"/>
    <property type="match status" value="1"/>
</dbReference>
<dbReference type="Pfam" id="PF08606">
    <property type="entry name" value="Prp19"/>
    <property type="match status" value="1"/>
</dbReference>
<sequence>MVFTCSISGERCEMPVVSPISGRVFEKRVIVKYIKDQGCDPINQESLSEDQLIELKEAEDVGPPRSVGQTSIPSLLKMLQDEFDMYALNNFTLRQKLTTARQELSDTLYQHDGATRVIARLMKELAAAREALSTLKPHSAIQEVSTKAVDVEMEESQGMSDAVKEKLDQKAKVLTAARKARGKKLPDSLTKPEDIKSFEQKVCHTALHSTGVPGITALDLKDQLVATGGADKNVVLFDLEKEQEVTSWKGHSKKISSVILHPNKKTVISAAYDAQVRIWSVGEEGSRVTIDCHSAPVTDVSLHPTNDYILSVSHDASWAFSDINTGRAICVHRPRDSEGSKPINCGQLHPDGLIFGTGGDDNIVKIWDLRQQVNAANFPGHEGAIKCMAFSEIGFHLATGSDDGTVKLWDLRKLEMLRCSTEIIDGKAPVSCLSFDQFGAFLCVGSSDVKMIHVKPWAVVGEWANHTSTVTGVRIQADATGVVSVGMDKSLRVYSA</sequence>
<keyword evidence="10 18" id="KW-0747">Spliceosome</keyword>
<dbReference type="PROSITE" id="PS50294">
    <property type="entry name" value="WD_REPEATS_REGION"/>
    <property type="match status" value="3"/>
</dbReference>
<comment type="catalytic activity">
    <reaction evidence="1 18">
        <text>S-ubiquitinyl-[E2 ubiquitin-conjugating enzyme]-L-cysteine + [acceptor protein]-L-lysine = [E2 ubiquitin-conjugating enzyme]-L-cysteine + N(6)-ubiquitinyl-[acceptor protein]-L-lysine.</text>
        <dbReference type="EC" id="2.3.2.27"/>
    </reaction>
</comment>
<dbReference type="SMART" id="SM00320">
    <property type="entry name" value="WD40"/>
    <property type="match status" value="7"/>
</dbReference>
<evidence type="ECO:0000256" key="3">
    <source>
        <dbReference type="ARBA" id="ARBA00004906"/>
    </source>
</evidence>
<evidence type="ECO:0000256" key="10">
    <source>
        <dbReference type="ARBA" id="ARBA00022728"/>
    </source>
</evidence>
<feature type="repeat" description="WD" evidence="17">
    <location>
        <begin position="463"/>
        <end position="496"/>
    </location>
</feature>
<feature type="domain" description="U-box" evidence="19">
    <location>
        <begin position="2"/>
        <end position="71"/>
    </location>
</feature>
<feature type="repeat" description="WD" evidence="17">
    <location>
        <begin position="248"/>
        <end position="281"/>
    </location>
</feature>
<dbReference type="CDD" id="cd16656">
    <property type="entry name" value="RING-Ubox_PRP19"/>
    <property type="match status" value="1"/>
</dbReference>
<dbReference type="GO" id="GO:0000398">
    <property type="term" value="P:mRNA splicing, via spliceosome"/>
    <property type="evidence" value="ECO:0007669"/>
    <property type="project" value="InterPro"/>
</dbReference>
<dbReference type="SUPFAM" id="SSF50978">
    <property type="entry name" value="WD40 repeat-like"/>
    <property type="match status" value="1"/>
</dbReference>
<comment type="pathway">
    <text evidence="3 18">Protein modification; protein ubiquitination.</text>
</comment>